<reference evidence="10 12" key="2">
    <citation type="submission" date="2019-03" db="EMBL/GenBank/DDBJ databases">
        <title>Genomic Encyclopedia of Type Strains, Phase IV (KMG-IV): sequencing the most valuable type-strain genomes for metagenomic binning, comparative biology and taxonomic classification.</title>
        <authorList>
            <person name="Goeker M."/>
        </authorList>
    </citation>
    <scope>NUCLEOTIDE SEQUENCE [LARGE SCALE GENOMIC DNA]</scope>
    <source>
        <strain evidence="10 12">DSM 101483</strain>
    </source>
</reference>
<feature type="binding site" evidence="8">
    <location>
        <position position="176"/>
    </location>
    <ligand>
        <name>ATP</name>
        <dbReference type="ChEBI" id="CHEBI:30616"/>
    </ligand>
</feature>
<dbReference type="InterPro" id="IPR003721">
    <property type="entry name" value="Pantoate_ligase"/>
</dbReference>
<comment type="miscellaneous">
    <text evidence="8">The reaction proceeds by a bi uni uni bi ping pong mechanism.</text>
</comment>
<dbReference type="GO" id="GO:0005829">
    <property type="term" value="C:cytosol"/>
    <property type="evidence" value="ECO:0007669"/>
    <property type="project" value="TreeGrafter"/>
</dbReference>
<dbReference type="FunFam" id="3.30.1300.10:FF:000001">
    <property type="entry name" value="Pantothenate synthetase"/>
    <property type="match status" value="1"/>
</dbReference>
<comment type="subcellular location">
    <subcellularLocation>
        <location evidence="8">Cytoplasm</location>
    </subcellularLocation>
</comment>
<dbReference type="GO" id="GO:0004592">
    <property type="term" value="F:pantoate-beta-alanine ligase activity"/>
    <property type="evidence" value="ECO:0007669"/>
    <property type="project" value="UniProtKB-UniRule"/>
</dbReference>
<dbReference type="CDD" id="cd00560">
    <property type="entry name" value="PanC"/>
    <property type="match status" value="1"/>
</dbReference>
<sequence>MKIITEPAELQRQCLAWRRQGLTIGLVPTMGYLHAGHAALMDRARPECDRLVVTLFVNPTQFGENEDLSTYPRNPEGDAATAESHGADLLFAPEPGTMYADNHATWVEAPRLGVHLCGATRPIHFRGVCTVVTKLFMLSQADVAVFGEKDWQQLAILRRMVRDLNIPVKLIGHPIVRESDGLALSSRNAYLSEEERAAAPAIRRGLVKLAEKARAGERDCAALKRFLAAEYAAELPMGEPDYIEIVHPDEIEPLDAIDGPALAAVAVRMGKARLIDNILIEV</sequence>
<feature type="binding site" evidence="8">
    <location>
        <begin position="147"/>
        <end position="150"/>
    </location>
    <ligand>
        <name>ATP</name>
        <dbReference type="ChEBI" id="CHEBI:30616"/>
    </ligand>
</feature>
<feature type="binding site" evidence="8">
    <location>
        <position position="153"/>
    </location>
    <ligand>
        <name>(R)-pantoate</name>
        <dbReference type="ChEBI" id="CHEBI:15980"/>
    </ligand>
</feature>
<dbReference type="OrthoDB" id="9773087at2"/>
<keyword evidence="3 8" id="KW-0436">Ligase</keyword>
<dbReference type="KEGG" id="dej:AWY79_15650"/>
<reference evidence="9 11" key="1">
    <citation type="journal article" date="2016" name="Front. Microbiol.">
        <title>Genome Sequence of the Piezophilic, Mesophilic Sulfate-Reducing Bacterium Desulfovibrio indicus J2T.</title>
        <authorList>
            <person name="Cao J."/>
            <person name="Maignien L."/>
            <person name="Shao Z."/>
            <person name="Alain K."/>
            <person name="Jebbar M."/>
        </authorList>
    </citation>
    <scope>NUCLEOTIDE SEQUENCE [LARGE SCALE GENOMIC DNA]</scope>
    <source>
        <strain evidence="9 11">J2</strain>
    </source>
</reference>
<dbReference type="NCBIfam" id="TIGR00018">
    <property type="entry name" value="panC"/>
    <property type="match status" value="1"/>
</dbReference>
<gene>
    <name evidence="8" type="primary">panC</name>
    <name evidence="9" type="ORF">AWY79_15650</name>
    <name evidence="10" type="ORF">EDC59_102163</name>
</gene>
<comment type="subunit">
    <text evidence="8">Homodimer.</text>
</comment>
<evidence type="ECO:0000256" key="7">
    <source>
        <dbReference type="ARBA" id="ARBA00048258"/>
    </source>
</evidence>
<comment type="catalytic activity">
    <reaction evidence="7 8">
        <text>(R)-pantoate + beta-alanine + ATP = (R)-pantothenate + AMP + diphosphate + H(+)</text>
        <dbReference type="Rhea" id="RHEA:10912"/>
        <dbReference type="ChEBI" id="CHEBI:15378"/>
        <dbReference type="ChEBI" id="CHEBI:15980"/>
        <dbReference type="ChEBI" id="CHEBI:29032"/>
        <dbReference type="ChEBI" id="CHEBI:30616"/>
        <dbReference type="ChEBI" id="CHEBI:33019"/>
        <dbReference type="ChEBI" id="CHEBI:57966"/>
        <dbReference type="ChEBI" id="CHEBI:456215"/>
        <dbReference type="EC" id="6.3.2.1"/>
    </reaction>
</comment>
<evidence type="ECO:0000256" key="5">
    <source>
        <dbReference type="ARBA" id="ARBA00022741"/>
    </source>
</evidence>
<keyword evidence="11" id="KW-1185">Reference proteome</keyword>
<proteinExistence type="inferred from homology"/>
<feature type="active site" description="Proton donor" evidence="8">
    <location>
        <position position="37"/>
    </location>
</feature>
<dbReference type="Gene3D" id="3.30.1300.10">
    <property type="entry name" value="Pantoate-beta-alanine ligase, C-terminal domain"/>
    <property type="match status" value="1"/>
</dbReference>
<evidence type="ECO:0000256" key="2">
    <source>
        <dbReference type="ARBA" id="ARBA00009256"/>
    </source>
</evidence>
<dbReference type="AlphaFoldDB" id="A0A126QQU7"/>
<comment type="pathway">
    <text evidence="1 8">Cofactor biosynthesis; (R)-pantothenate biosynthesis; (R)-pantothenate from (R)-pantoate and beta-alanine: step 1/1.</text>
</comment>
<evidence type="ECO:0000256" key="1">
    <source>
        <dbReference type="ARBA" id="ARBA00004990"/>
    </source>
</evidence>
<dbReference type="EMBL" id="CP014206">
    <property type="protein sequence ID" value="AMK12433.1"/>
    <property type="molecule type" value="Genomic_DNA"/>
</dbReference>
<dbReference type="Proteomes" id="UP000295506">
    <property type="component" value="Unassembled WGS sequence"/>
</dbReference>
<organism evidence="10 12">
    <name type="scientific">Pseudodesulfovibrio indicus</name>
    <dbReference type="NCBI Taxonomy" id="1716143"/>
    <lineage>
        <taxon>Bacteria</taxon>
        <taxon>Pseudomonadati</taxon>
        <taxon>Thermodesulfobacteriota</taxon>
        <taxon>Desulfovibrionia</taxon>
        <taxon>Desulfovibrionales</taxon>
        <taxon>Desulfovibrionaceae</taxon>
    </lineage>
</organism>
<dbReference type="GO" id="GO:0015940">
    <property type="term" value="P:pantothenate biosynthetic process"/>
    <property type="evidence" value="ECO:0007669"/>
    <property type="project" value="UniProtKB-UniRule"/>
</dbReference>
<evidence type="ECO:0000256" key="3">
    <source>
        <dbReference type="ARBA" id="ARBA00022598"/>
    </source>
</evidence>
<evidence type="ECO:0000256" key="8">
    <source>
        <dbReference type="HAMAP-Rule" id="MF_00158"/>
    </source>
</evidence>
<feature type="binding site" evidence="8">
    <location>
        <begin position="30"/>
        <end position="37"/>
    </location>
    <ligand>
        <name>ATP</name>
        <dbReference type="ChEBI" id="CHEBI:30616"/>
    </ligand>
</feature>
<dbReference type="EC" id="6.3.2.1" evidence="8"/>
<feature type="binding site" evidence="8">
    <location>
        <position position="61"/>
    </location>
    <ligand>
        <name>(R)-pantoate</name>
        <dbReference type="ChEBI" id="CHEBI:15980"/>
    </ligand>
</feature>
<dbReference type="InterPro" id="IPR014729">
    <property type="entry name" value="Rossmann-like_a/b/a_fold"/>
</dbReference>
<feature type="binding site" evidence="8">
    <location>
        <begin position="184"/>
        <end position="187"/>
    </location>
    <ligand>
        <name>ATP</name>
        <dbReference type="ChEBI" id="CHEBI:30616"/>
    </ligand>
</feature>
<evidence type="ECO:0000256" key="4">
    <source>
        <dbReference type="ARBA" id="ARBA00022655"/>
    </source>
</evidence>
<comment type="function">
    <text evidence="8">Catalyzes the condensation of pantoate with beta-alanine in an ATP-dependent reaction via a pantoyl-adenylate intermediate.</text>
</comment>
<dbReference type="HAMAP" id="MF_00158">
    <property type="entry name" value="PanC"/>
    <property type="match status" value="1"/>
</dbReference>
<protein>
    <recommendedName>
        <fullName evidence="8">Pantothenate synthetase</fullName>
        <shortName evidence="8">PS</shortName>
        <ecNumber evidence="8">6.3.2.1</ecNumber>
    </recommendedName>
    <alternativeName>
        <fullName evidence="8">Pantoate--beta-alanine ligase</fullName>
    </alternativeName>
    <alternativeName>
        <fullName evidence="8">Pantoate-activating enzyme</fullName>
    </alternativeName>
</protein>
<keyword evidence="5 8" id="KW-0547">Nucleotide-binding</keyword>
<evidence type="ECO:0000313" key="11">
    <source>
        <dbReference type="Proteomes" id="UP000055611"/>
    </source>
</evidence>
<evidence type="ECO:0000313" key="12">
    <source>
        <dbReference type="Proteomes" id="UP000295506"/>
    </source>
</evidence>
<dbReference type="RefSeq" id="WP_066805990.1">
    <property type="nucleotide sequence ID" value="NZ_CP014206.1"/>
</dbReference>
<evidence type="ECO:0000256" key="6">
    <source>
        <dbReference type="ARBA" id="ARBA00022840"/>
    </source>
</evidence>
<dbReference type="Proteomes" id="UP000055611">
    <property type="component" value="Chromosome"/>
</dbReference>
<accession>A0A126QQU7</accession>
<dbReference type="SUPFAM" id="SSF52374">
    <property type="entry name" value="Nucleotidylyl transferase"/>
    <property type="match status" value="1"/>
</dbReference>
<keyword evidence="4 8" id="KW-0566">Pantothenate biosynthesis</keyword>
<dbReference type="Pfam" id="PF02569">
    <property type="entry name" value="Pantoate_ligase"/>
    <property type="match status" value="1"/>
</dbReference>
<dbReference type="EMBL" id="SOBK01000002">
    <property type="protein sequence ID" value="TDT90733.1"/>
    <property type="molecule type" value="Genomic_DNA"/>
</dbReference>
<feature type="binding site" evidence="8">
    <location>
        <position position="61"/>
    </location>
    <ligand>
        <name>beta-alanine</name>
        <dbReference type="ChEBI" id="CHEBI:57966"/>
    </ligand>
</feature>
<keyword evidence="8" id="KW-0963">Cytoplasm</keyword>
<dbReference type="Gene3D" id="3.40.50.620">
    <property type="entry name" value="HUPs"/>
    <property type="match status" value="1"/>
</dbReference>
<keyword evidence="6 8" id="KW-0067">ATP-binding</keyword>
<dbReference type="PANTHER" id="PTHR21299">
    <property type="entry name" value="CYTIDYLATE KINASE/PANTOATE-BETA-ALANINE LIGASE"/>
    <property type="match status" value="1"/>
</dbReference>
<evidence type="ECO:0000313" key="9">
    <source>
        <dbReference type="EMBL" id="AMK12433.1"/>
    </source>
</evidence>
<dbReference type="PANTHER" id="PTHR21299:SF1">
    <property type="entry name" value="PANTOATE--BETA-ALANINE LIGASE"/>
    <property type="match status" value="1"/>
</dbReference>
<comment type="similarity">
    <text evidence="2 8">Belongs to the pantothenate synthetase family.</text>
</comment>
<evidence type="ECO:0000313" key="10">
    <source>
        <dbReference type="EMBL" id="TDT90733.1"/>
    </source>
</evidence>
<name>A0A126QQU7_9BACT</name>
<dbReference type="GO" id="GO:0005524">
    <property type="term" value="F:ATP binding"/>
    <property type="evidence" value="ECO:0007669"/>
    <property type="project" value="UniProtKB-KW"/>
</dbReference>
<dbReference type="InterPro" id="IPR042176">
    <property type="entry name" value="Pantoate_ligase_C"/>
</dbReference>